<evidence type="ECO:0000259" key="2">
    <source>
        <dbReference type="SMART" id="SM00347"/>
    </source>
</evidence>
<comment type="caution">
    <text evidence="3">The sequence shown here is derived from an EMBL/GenBank/DDBJ whole genome shotgun (WGS) entry which is preliminary data.</text>
</comment>
<keyword evidence="4" id="KW-1185">Reference proteome</keyword>
<dbReference type="RefSeq" id="WP_376846035.1">
    <property type="nucleotide sequence ID" value="NZ_JBHSFW010000004.1"/>
</dbReference>
<evidence type="ECO:0000313" key="4">
    <source>
        <dbReference type="Proteomes" id="UP001596022"/>
    </source>
</evidence>
<dbReference type="EMBL" id="JBHSFW010000004">
    <property type="protein sequence ID" value="MFC4618935.1"/>
    <property type="molecule type" value="Genomic_DNA"/>
</dbReference>
<sequence length="168" mass="19215">MERADFLRESIDFLNRFVMKSFQKEAEEQGFTIPQARVIGYVFIHQPVSIKQLSRNLKMTQSTASDIVERLVAKDFLIKTPNAKDKRIVDISLSPELAEEITESSILEIVNTSLIDALNRLNEDEQKIVEEGMRLLVTAVKEKMAAEGMDNYEYFNISDFLGGANHRE</sequence>
<keyword evidence="1" id="KW-0238">DNA-binding</keyword>
<evidence type="ECO:0000256" key="1">
    <source>
        <dbReference type="ARBA" id="ARBA00023125"/>
    </source>
</evidence>
<gene>
    <name evidence="3" type="ORF">ACFO4N_09360</name>
</gene>
<dbReference type="InterPro" id="IPR000835">
    <property type="entry name" value="HTH_MarR-typ"/>
</dbReference>
<organism evidence="3 4">
    <name type="scientific">Camelliibacillus cellulosilyticus</name>
    <dbReference type="NCBI Taxonomy" id="2174486"/>
    <lineage>
        <taxon>Bacteria</taxon>
        <taxon>Bacillati</taxon>
        <taxon>Bacillota</taxon>
        <taxon>Bacilli</taxon>
        <taxon>Bacillales</taxon>
        <taxon>Sporolactobacillaceae</taxon>
        <taxon>Camelliibacillus</taxon>
    </lineage>
</organism>
<protein>
    <submittedName>
        <fullName evidence="3">MarR family winged helix-turn-helix transcriptional regulator</fullName>
    </submittedName>
</protein>
<evidence type="ECO:0000313" key="3">
    <source>
        <dbReference type="EMBL" id="MFC4618935.1"/>
    </source>
</evidence>
<dbReference type="InterPro" id="IPR036388">
    <property type="entry name" value="WH-like_DNA-bd_sf"/>
</dbReference>
<feature type="domain" description="HTH marR-type" evidence="2">
    <location>
        <begin position="24"/>
        <end position="126"/>
    </location>
</feature>
<proteinExistence type="predicted"/>
<accession>A0ABV9GQL0</accession>
<name>A0ABV9GQL0_9BACL</name>
<dbReference type="InterPro" id="IPR039422">
    <property type="entry name" value="MarR/SlyA-like"/>
</dbReference>
<dbReference type="Gene3D" id="1.10.10.10">
    <property type="entry name" value="Winged helix-like DNA-binding domain superfamily/Winged helix DNA-binding domain"/>
    <property type="match status" value="1"/>
</dbReference>
<dbReference type="InterPro" id="IPR036390">
    <property type="entry name" value="WH_DNA-bd_sf"/>
</dbReference>
<dbReference type="Proteomes" id="UP001596022">
    <property type="component" value="Unassembled WGS sequence"/>
</dbReference>
<dbReference type="PANTHER" id="PTHR33164:SF43">
    <property type="entry name" value="HTH-TYPE TRANSCRIPTIONAL REPRESSOR YETL"/>
    <property type="match status" value="1"/>
</dbReference>
<dbReference type="SUPFAM" id="SSF46785">
    <property type="entry name" value="Winged helix' DNA-binding domain"/>
    <property type="match status" value="1"/>
</dbReference>
<dbReference type="SMART" id="SM00347">
    <property type="entry name" value="HTH_MARR"/>
    <property type="match status" value="1"/>
</dbReference>
<dbReference type="PANTHER" id="PTHR33164">
    <property type="entry name" value="TRANSCRIPTIONAL REGULATOR, MARR FAMILY"/>
    <property type="match status" value="1"/>
</dbReference>
<reference evidence="4" key="1">
    <citation type="journal article" date="2019" name="Int. J. Syst. Evol. Microbiol.">
        <title>The Global Catalogue of Microorganisms (GCM) 10K type strain sequencing project: providing services to taxonomists for standard genome sequencing and annotation.</title>
        <authorList>
            <consortium name="The Broad Institute Genomics Platform"/>
            <consortium name="The Broad Institute Genome Sequencing Center for Infectious Disease"/>
            <person name="Wu L."/>
            <person name="Ma J."/>
        </authorList>
    </citation>
    <scope>NUCLEOTIDE SEQUENCE [LARGE SCALE GENOMIC DNA]</scope>
    <source>
        <strain evidence="4">CGMCC 1.16306</strain>
    </source>
</reference>
<dbReference type="Pfam" id="PF12802">
    <property type="entry name" value="MarR_2"/>
    <property type="match status" value="1"/>
</dbReference>